<dbReference type="GO" id="GO:0003677">
    <property type="term" value="F:DNA binding"/>
    <property type="evidence" value="ECO:0007669"/>
    <property type="project" value="InterPro"/>
</dbReference>
<dbReference type="InterPro" id="IPR001789">
    <property type="entry name" value="Sig_transdc_resp-reg_receiver"/>
</dbReference>
<dbReference type="Pfam" id="PF04397">
    <property type="entry name" value="LytTR"/>
    <property type="match status" value="1"/>
</dbReference>
<proteinExistence type="predicted"/>
<name>A0A0D8JBL8_9BACT</name>
<dbReference type="SUPFAM" id="SSF52172">
    <property type="entry name" value="CheY-like"/>
    <property type="match status" value="1"/>
</dbReference>
<dbReference type="RefSeq" id="WP_045030053.1">
    <property type="nucleotide sequence ID" value="NZ_JRHC01000002.1"/>
</dbReference>
<dbReference type="PANTHER" id="PTHR37299">
    <property type="entry name" value="TRANSCRIPTIONAL REGULATOR-RELATED"/>
    <property type="match status" value="1"/>
</dbReference>
<dbReference type="InterPro" id="IPR046947">
    <property type="entry name" value="LytR-like"/>
</dbReference>
<dbReference type="AlphaFoldDB" id="A0A0D8JBL8"/>
<feature type="modified residue" description="4-aspartylphosphate" evidence="1">
    <location>
        <position position="56"/>
    </location>
</feature>
<dbReference type="PATRIC" id="fig|1544798.3.peg.2707"/>
<comment type="caution">
    <text evidence="4">The sequence shown here is derived from an EMBL/GenBank/DDBJ whole genome shotgun (WGS) entry which is preliminary data.</text>
</comment>
<dbReference type="InterPro" id="IPR007492">
    <property type="entry name" value="LytTR_DNA-bd_dom"/>
</dbReference>
<evidence type="ECO:0000259" key="3">
    <source>
        <dbReference type="PROSITE" id="PS50930"/>
    </source>
</evidence>
<gene>
    <name evidence="4" type="ORF">LH29_12740</name>
</gene>
<dbReference type="InterPro" id="IPR011006">
    <property type="entry name" value="CheY-like_superfamily"/>
</dbReference>
<keyword evidence="5" id="KW-1185">Reference proteome</keyword>
<dbReference type="SMART" id="SM00850">
    <property type="entry name" value="LytTR"/>
    <property type="match status" value="1"/>
</dbReference>
<feature type="domain" description="Response regulatory" evidence="2">
    <location>
        <begin position="4"/>
        <end position="117"/>
    </location>
</feature>
<organism evidence="4 5">
    <name type="scientific">Draconibacterium sediminis</name>
    <dbReference type="NCBI Taxonomy" id="1544798"/>
    <lineage>
        <taxon>Bacteria</taxon>
        <taxon>Pseudomonadati</taxon>
        <taxon>Bacteroidota</taxon>
        <taxon>Bacteroidia</taxon>
        <taxon>Marinilabiliales</taxon>
        <taxon>Prolixibacteraceae</taxon>
        <taxon>Draconibacterium</taxon>
    </lineage>
</organism>
<feature type="domain" description="HTH LytTR-type" evidence="3">
    <location>
        <begin position="146"/>
        <end position="249"/>
    </location>
</feature>
<evidence type="ECO:0000313" key="5">
    <source>
        <dbReference type="Proteomes" id="UP000032544"/>
    </source>
</evidence>
<dbReference type="SMART" id="SM00448">
    <property type="entry name" value="REC"/>
    <property type="match status" value="1"/>
</dbReference>
<dbReference type="OrthoDB" id="1490554at2"/>
<reference evidence="4 5" key="1">
    <citation type="submission" date="2014-09" db="EMBL/GenBank/DDBJ databases">
        <title>Draft Genome Sequence of Draconibacterium sp. JN14CK-3.</title>
        <authorList>
            <person name="Dong C."/>
            <person name="Lai Q."/>
            <person name="Shao Z."/>
        </authorList>
    </citation>
    <scope>NUCLEOTIDE SEQUENCE [LARGE SCALE GENOMIC DNA]</scope>
    <source>
        <strain evidence="4 5">JN14CK-3</strain>
    </source>
</reference>
<dbReference type="PANTHER" id="PTHR37299:SF1">
    <property type="entry name" value="STAGE 0 SPORULATION PROTEIN A HOMOLOG"/>
    <property type="match status" value="1"/>
</dbReference>
<evidence type="ECO:0000259" key="2">
    <source>
        <dbReference type="PROSITE" id="PS50110"/>
    </source>
</evidence>
<accession>A0A0D8JBL8</accession>
<protein>
    <submittedName>
        <fullName evidence="4">Chemotaxis protein CheY</fullName>
    </submittedName>
</protein>
<dbReference type="STRING" id="1544798.LH29_12740"/>
<dbReference type="PROSITE" id="PS50110">
    <property type="entry name" value="RESPONSE_REGULATORY"/>
    <property type="match status" value="1"/>
</dbReference>
<dbReference type="PROSITE" id="PS50930">
    <property type="entry name" value="HTH_LYTTR"/>
    <property type="match status" value="1"/>
</dbReference>
<dbReference type="GO" id="GO:0000156">
    <property type="term" value="F:phosphorelay response regulator activity"/>
    <property type="evidence" value="ECO:0007669"/>
    <property type="project" value="InterPro"/>
</dbReference>
<evidence type="ECO:0000313" key="4">
    <source>
        <dbReference type="EMBL" id="KJF43921.1"/>
    </source>
</evidence>
<dbReference type="Gene3D" id="3.40.50.2300">
    <property type="match status" value="1"/>
</dbReference>
<keyword evidence="1" id="KW-0597">Phosphoprotein</keyword>
<dbReference type="Gene3D" id="2.40.50.1020">
    <property type="entry name" value="LytTr DNA-binding domain"/>
    <property type="match status" value="1"/>
</dbReference>
<dbReference type="EMBL" id="JRHC01000002">
    <property type="protein sequence ID" value="KJF43921.1"/>
    <property type="molecule type" value="Genomic_DNA"/>
</dbReference>
<evidence type="ECO:0000256" key="1">
    <source>
        <dbReference type="PROSITE-ProRule" id="PRU00169"/>
    </source>
</evidence>
<dbReference type="Proteomes" id="UP000032544">
    <property type="component" value="Unassembled WGS sequence"/>
</dbReference>
<dbReference type="Pfam" id="PF00072">
    <property type="entry name" value="Response_reg"/>
    <property type="match status" value="1"/>
</dbReference>
<sequence>MEIKCIIIDDELNNIENLQRILENHCKEVTIVDTATNADDAFQKINAYNPDLIFLDIQMPEKSGFDLLKMFQDIHFEIVFVTAYDKYGIQAIKFSALDYLLKPIVVEDLKLAVNKAKSRITQKQQNLNIENLLEYLKRGQSEPPKIALPTLSEVYYVKTNEIIRCEALDNYTSFFLNDGEKILVSRSLKEYADILQPFQFVRTHQSHLVNIHFIKSYLKEDGGKLLLKDLTKIPISRQKRNFVKETLNCFAK</sequence>